<gene>
    <name evidence="2" type="ORF">NOF53_17160</name>
</gene>
<accession>A0ABT1QF95</accession>
<proteinExistence type="inferred from homology"/>
<dbReference type="Pfam" id="PF01144">
    <property type="entry name" value="CoA_trans"/>
    <property type="match status" value="1"/>
</dbReference>
<evidence type="ECO:0000256" key="1">
    <source>
        <dbReference type="ARBA" id="ARBA00007047"/>
    </source>
</evidence>
<keyword evidence="3" id="KW-1185">Reference proteome</keyword>
<dbReference type="InterPro" id="IPR037171">
    <property type="entry name" value="NagB/RpiA_transferase-like"/>
</dbReference>
<dbReference type="PANTHER" id="PTHR43293">
    <property type="entry name" value="ACETATE COA-TRANSFERASE YDIF"/>
    <property type="match status" value="1"/>
</dbReference>
<evidence type="ECO:0008006" key="4">
    <source>
        <dbReference type="Google" id="ProtNLM"/>
    </source>
</evidence>
<evidence type="ECO:0000313" key="3">
    <source>
        <dbReference type="Proteomes" id="UP001524501"/>
    </source>
</evidence>
<comment type="caution">
    <text evidence="2">The sequence shown here is derived from an EMBL/GenBank/DDBJ whole genome shotgun (WGS) entry which is preliminary data.</text>
</comment>
<evidence type="ECO:0000313" key="2">
    <source>
        <dbReference type="EMBL" id="MCQ4120877.1"/>
    </source>
</evidence>
<dbReference type="RefSeq" id="WP_255970850.1">
    <property type="nucleotide sequence ID" value="NZ_JANFQF010000013.1"/>
</dbReference>
<comment type="similarity">
    <text evidence="1">Belongs to the 3-oxoacid CoA-transferase subunit B family.</text>
</comment>
<dbReference type="SUPFAM" id="SSF100950">
    <property type="entry name" value="NagB/RpiA/CoA transferase-like"/>
    <property type="match status" value="2"/>
</dbReference>
<sequence>MQPIIFPDIGNPVRASAGFRYDDAATAPAHSRVRPLDQLIADEVVSGASIHFPWLSTRAYAALFEVIRQARSGRLRGLTVISASLRAEVGLLVASGGVDKLITSFAATTYPAVRPNPILAQAMKDGSLVVEEWSILALIQRVLAGALGWPFVPAGTMDGTDLPAGAWGGGTTPIVDPFDGTECSVMPALRPDVSLIHCPVADWEGNGILFPPFAEDVHTVYASRRGVILTADHIVSPPDLRRWAGHVRVPAARVLGVAHIPFGAHPAASPVPVRVEGVAGYGEDYQFLTELGRLRTREDAEVFSRRWIDEPARGAYLSGLGRERIEHLLAMDLDESWRIDELDPEPESTRAGSVTLGERLAVSGARAMGQMTQASGVRTVVAGAGLSHLAAALGRATLLESERVVDLVFESGVLGYVPRPHDATLSNTRNLPTARHLSSTLEVLGMLLPSTVDTTIAVLSAGVLDSRGNANSNRTPSGDFLVGGGGSTDIASRVPTIAVVAADRRKFVDAAEFVSYHGAKLAVIATDIGHLEKQDDVYVLAAWFTDMAAGPDDALARIRNATGWDVQLAEDVRPLAAPTPEELDYLRAIDPDGNLLGRRPHRTLSEPAK</sequence>
<organism evidence="2 3">
    <name type="scientific">Rhodococcus tibetensis</name>
    <dbReference type="NCBI Taxonomy" id="2965064"/>
    <lineage>
        <taxon>Bacteria</taxon>
        <taxon>Bacillati</taxon>
        <taxon>Actinomycetota</taxon>
        <taxon>Actinomycetes</taxon>
        <taxon>Mycobacteriales</taxon>
        <taxon>Nocardiaceae</taxon>
        <taxon>Rhodococcus</taxon>
    </lineage>
</organism>
<protein>
    <recommendedName>
        <fullName evidence="4">Glutaconate CoA-transferase</fullName>
    </recommendedName>
</protein>
<name>A0ABT1QF95_9NOCA</name>
<dbReference type="PANTHER" id="PTHR43293:SF3">
    <property type="entry name" value="CHOLESTEROL RING-CLEAVING HYDROLASE IPDB SUBUNIT"/>
    <property type="match status" value="1"/>
</dbReference>
<dbReference type="Gene3D" id="3.40.1080.10">
    <property type="entry name" value="Glutaconate Coenzyme A-transferase"/>
    <property type="match status" value="2"/>
</dbReference>
<reference evidence="2 3" key="1">
    <citation type="submission" date="2022-07" db="EMBL/GenBank/DDBJ databases">
        <title>Degradation activity of malathion, p-nitrophenol and potential low-temperature adaptation strategy of Rhodococcus sp. FXJ9.536.</title>
        <authorList>
            <person name="Huang J."/>
            <person name="Huang Y."/>
        </authorList>
    </citation>
    <scope>NUCLEOTIDE SEQUENCE [LARGE SCALE GENOMIC DNA]</scope>
    <source>
        <strain evidence="2 3">FXJ9.536</strain>
    </source>
</reference>
<dbReference type="EMBL" id="JANFQF010000013">
    <property type="protein sequence ID" value="MCQ4120877.1"/>
    <property type="molecule type" value="Genomic_DNA"/>
</dbReference>
<dbReference type="InterPro" id="IPR004165">
    <property type="entry name" value="CoA_trans_fam_I"/>
</dbReference>
<dbReference type="SMART" id="SM00882">
    <property type="entry name" value="CoA_trans"/>
    <property type="match status" value="1"/>
</dbReference>
<dbReference type="Gene3D" id="3.30.30.40">
    <property type="match status" value="1"/>
</dbReference>
<dbReference type="Proteomes" id="UP001524501">
    <property type="component" value="Unassembled WGS sequence"/>
</dbReference>